<dbReference type="PANTHER" id="PTHR40841">
    <property type="entry name" value="SIDEROPHORE TRIACETYLFUSARININE C ESTERASE"/>
    <property type="match status" value="1"/>
</dbReference>
<dbReference type="AlphaFoldDB" id="A0A9P4N718"/>
<reference evidence="4" key="1">
    <citation type="journal article" date="2020" name="Stud. Mycol.">
        <title>101 Dothideomycetes genomes: A test case for predicting lifestyles and emergence of pathogens.</title>
        <authorList>
            <person name="Haridas S."/>
            <person name="Albert R."/>
            <person name="Binder M."/>
            <person name="Bloem J."/>
            <person name="LaButti K."/>
            <person name="Salamov A."/>
            <person name="Andreopoulos B."/>
            <person name="Baker S."/>
            <person name="Barry K."/>
            <person name="Bills G."/>
            <person name="Bluhm B."/>
            <person name="Cannon C."/>
            <person name="Castanera R."/>
            <person name="Culley D."/>
            <person name="Daum C."/>
            <person name="Ezra D."/>
            <person name="Gonzalez J."/>
            <person name="Henrissat B."/>
            <person name="Kuo A."/>
            <person name="Liang C."/>
            <person name="Lipzen A."/>
            <person name="Lutzoni F."/>
            <person name="Magnuson J."/>
            <person name="Mondo S."/>
            <person name="Nolan M."/>
            <person name="Ohm R."/>
            <person name="Pangilinan J."/>
            <person name="Park H.-J."/>
            <person name="Ramirez L."/>
            <person name="Alfaro M."/>
            <person name="Sun H."/>
            <person name="Tritt A."/>
            <person name="Yoshinaga Y."/>
            <person name="Zwiers L.-H."/>
            <person name="Turgeon B."/>
            <person name="Goodwin S."/>
            <person name="Spatafora J."/>
            <person name="Crous P."/>
            <person name="Grigoriev I."/>
        </authorList>
    </citation>
    <scope>NUCLEOTIDE SEQUENCE [LARGE SCALE GENOMIC DNA]</scope>
    <source>
        <strain evidence="4">CBS 304.66</strain>
    </source>
</reference>
<keyword evidence="2" id="KW-0378">Hydrolase</keyword>
<evidence type="ECO:0000256" key="2">
    <source>
        <dbReference type="ARBA" id="ARBA00022801"/>
    </source>
</evidence>
<accession>A0A9P4N718</accession>
<dbReference type="OrthoDB" id="446683at2759"/>
<dbReference type="Pfam" id="PF00756">
    <property type="entry name" value="Esterase"/>
    <property type="match status" value="1"/>
</dbReference>
<comment type="similarity">
    <text evidence="1">Belongs to the esterase D family.</text>
</comment>
<name>A0A9P4N718_9PLEO</name>
<evidence type="ECO:0000256" key="1">
    <source>
        <dbReference type="ARBA" id="ARBA00005622"/>
    </source>
</evidence>
<dbReference type="InterPro" id="IPR052558">
    <property type="entry name" value="Siderophore_Hydrolase_D"/>
</dbReference>
<proteinExistence type="inferred from homology"/>
<organism evidence="3 4">
    <name type="scientific">Lojkania enalia</name>
    <dbReference type="NCBI Taxonomy" id="147567"/>
    <lineage>
        <taxon>Eukaryota</taxon>
        <taxon>Fungi</taxon>
        <taxon>Dikarya</taxon>
        <taxon>Ascomycota</taxon>
        <taxon>Pezizomycotina</taxon>
        <taxon>Dothideomycetes</taxon>
        <taxon>Pleosporomycetidae</taxon>
        <taxon>Pleosporales</taxon>
        <taxon>Pleosporales incertae sedis</taxon>
        <taxon>Lojkania</taxon>
    </lineage>
</organism>
<dbReference type="GO" id="GO:0016788">
    <property type="term" value="F:hydrolase activity, acting on ester bonds"/>
    <property type="evidence" value="ECO:0007669"/>
    <property type="project" value="TreeGrafter"/>
</dbReference>
<comment type="caution">
    <text evidence="3">The sequence shown here is derived from an EMBL/GenBank/DDBJ whole genome shotgun (WGS) entry which is preliminary data.</text>
</comment>
<gene>
    <name evidence="3" type="ORF">CC78DRAFT_514901</name>
</gene>
<sequence length="305" mass="34597">MTNGSSIGTWSFHPIITSFPPTVLPNIAYWNVTNGTWEYQVQLAWPLNWTSTNVDSIVDTLYVLDGNALGQTATEAFRRRRPVEFAQPDTIVVSIGYLDLISDSPYSNGRSYDYQPPVCANCTPAELPGVPSNADNFIAFLDDVLRPWVRNMAFPNVDFNRDGLYGHSFGGLFVLYALLVRPDLFDTFMTASPALFWNNDYILSHLDPLKSEGLPNGTMKPAFQISYGGLEQYPVKRRTETEEEYEFRKSILEPMRMTDLTNRLYNELQDSPKLRDIEIHEYPFSDHAAVAAAALCDGIDYFLDW</sequence>
<dbReference type="SUPFAM" id="SSF53474">
    <property type="entry name" value="alpha/beta-Hydrolases"/>
    <property type="match status" value="1"/>
</dbReference>
<keyword evidence="4" id="KW-1185">Reference proteome</keyword>
<dbReference type="Gene3D" id="3.40.50.1820">
    <property type="entry name" value="alpha/beta hydrolase"/>
    <property type="match status" value="1"/>
</dbReference>
<dbReference type="Proteomes" id="UP000800093">
    <property type="component" value="Unassembled WGS sequence"/>
</dbReference>
<dbReference type="PANTHER" id="PTHR40841:SF2">
    <property type="entry name" value="SIDEROPHORE-DEGRADING ESTERASE (EUROFUNG)"/>
    <property type="match status" value="1"/>
</dbReference>
<evidence type="ECO:0000313" key="3">
    <source>
        <dbReference type="EMBL" id="KAF2265559.1"/>
    </source>
</evidence>
<protein>
    <submittedName>
        <fullName evidence="3">Siderophore esteras-like protein IroE-like protein</fullName>
    </submittedName>
</protein>
<dbReference type="InterPro" id="IPR029058">
    <property type="entry name" value="AB_hydrolase_fold"/>
</dbReference>
<dbReference type="InterPro" id="IPR000801">
    <property type="entry name" value="Esterase-like"/>
</dbReference>
<dbReference type="EMBL" id="ML986604">
    <property type="protein sequence ID" value="KAF2265559.1"/>
    <property type="molecule type" value="Genomic_DNA"/>
</dbReference>
<evidence type="ECO:0000313" key="4">
    <source>
        <dbReference type="Proteomes" id="UP000800093"/>
    </source>
</evidence>